<proteinExistence type="predicted"/>
<sequence>MIHLQSLIFKYNPTLFNNCINIRIPNEINIYLGQIQLFQERKVYRIHNILIYRILTFHYMMSLFSIQQKIIKLLEHNIKQMIYVFGLILQMEYQILLKEITTLIGVSYKQQALMGIISQPFIKSQGSQNTYGFKPKIYFGHHPQQKIFYIDDCISNIPFELKKAQYDPLNVRL</sequence>
<evidence type="ECO:0000313" key="2">
    <source>
        <dbReference type="Proteomes" id="UP000692954"/>
    </source>
</evidence>
<dbReference type="AlphaFoldDB" id="A0A8S1Q125"/>
<name>A0A8S1Q125_9CILI</name>
<organism evidence="1 2">
    <name type="scientific">Paramecium sonneborni</name>
    <dbReference type="NCBI Taxonomy" id="65129"/>
    <lineage>
        <taxon>Eukaryota</taxon>
        <taxon>Sar</taxon>
        <taxon>Alveolata</taxon>
        <taxon>Ciliophora</taxon>
        <taxon>Intramacronucleata</taxon>
        <taxon>Oligohymenophorea</taxon>
        <taxon>Peniculida</taxon>
        <taxon>Parameciidae</taxon>
        <taxon>Paramecium</taxon>
    </lineage>
</organism>
<comment type="caution">
    <text evidence="1">The sequence shown here is derived from an EMBL/GenBank/DDBJ whole genome shotgun (WGS) entry which is preliminary data.</text>
</comment>
<accession>A0A8S1Q125</accession>
<dbReference type="Proteomes" id="UP000692954">
    <property type="component" value="Unassembled WGS sequence"/>
</dbReference>
<dbReference type="OrthoDB" id="411145at2759"/>
<protein>
    <submittedName>
        <fullName evidence="1">Uncharacterized protein</fullName>
    </submittedName>
</protein>
<gene>
    <name evidence="1" type="ORF">PSON_ATCC_30995.1.T0920156</name>
</gene>
<evidence type="ECO:0000313" key="1">
    <source>
        <dbReference type="EMBL" id="CAD8108942.1"/>
    </source>
</evidence>
<dbReference type="EMBL" id="CAJJDN010000092">
    <property type="protein sequence ID" value="CAD8108942.1"/>
    <property type="molecule type" value="Genomic_DNA"/>
</dbReference>
<keyword evidence="2" id="KW-1185">Reference proteome</keyword>
<reference evidence="1" key="1">
    <citation type="submission" date="2021-01" db="EMBL/GenBank/DDBJ databases">
        <authorList>
            <consortium name="Genoscope - CEA"/>
            <person name="William W."/>
        </authorList>
    </citation>
    <scope>NUCLEOTIDE SEQUENCE</scope>
</reference>